<dbReference type="Proteomes" id="UP000827872">
    <property type="component" value="Linkage Group LG01"/>
</dbReference>
<evidence type="ECO:0000313" key="1">
    <source>
        <dbReference type="EMBL" id="KAH8017417.1"/>
    </source>
</evidence>
<sequence length="244" mass="24805">MPVPNAMRLEQAFPEQRTGTAVISLLTLSSVFIPKGEGGRVEVRGVLGRSAPGANGAHSAAGLCRGSHSGTVDLTSAQEKGPSGAEQPTDAAHGGGSARRGLPGTKLPNAPLASSPRPLPFGGCRCRAPHPWTLLCPTCPSPGLGTGEIHSAARRASAEAGGRMGSIGMRTLPASCWHSPQAAAALWRYSLGPWAGSSIREVFFTLFPCAAAILPSLGTVALGQLKASSVTQGLIPAFKSSVQG</sequence>
<comment type="caution">
    <text evidence="1">The sequence shown here is derived from an EMBL/GenBank/DDBJ whole genome shotgun (WGS) entry which is preliminary data.</text>
</comment>
<proteinExistence type="predicted"/>
<protein>
    <submittedName>
        <fullName evidence="1">Uncharacterized protein</fullName>
    </submittedName>
</protein>
<name>A0ACB8GD15_9SAUR</name>
<gene>
    <name evidence="1" type="ORF">K3G42_029369</name>
</gene>
<reference evidence="1" key="1">
    <citation type="submission" date="2021-08" db="EMBL/GenBank/DDBJ databases">
        <title>The first chromosome-level gecko genome reveals the dynamic sex chromosomes of Neotropical dwarf geckos (Sphaerodactylidae: Sphaerodactylus).</title>
        <authorList>
            <person name="Pinto B.J."/>
            <person name="Keating S.E."/>
            <person name="Gamble T."/>
        </authorList>
    </citation>
    <scope>NUCLEOTIDE SEQUENCE</scope>
    <source>
        <strain evidence="1">TG3544</strain>
    </source>
</reference>
<accession>A0ACB8GD15</accession>
<dbReference type="EMBL" id="CM037614">
    <property type="protein sequence ID" value="KAH8017417.1"/>
    <property type="molecule type" value="Genomic_DNA"/>
</dbReference>
<keyword evidence="2" id="KW-1185">Reference proteome</keyword>
<organism evidence="1 2">
    <name type="scientific">Sphaerodactylus townsendi</name>
    <dbReference type="NCBI Taxonomy" id="933632"/>
    <lineage>
        <taxon>Eukaryota</taxon>
        <taxon>Metazoa</taxon>
        <taxon>Chordata</taxon>
        <taxon>Craniata</taxon>
        <taxon>Vertebrata</taxon>
        <taxon>Euteleostomi</taxon>
        <taxon>Lepidosauria</taxon>
        <taxon>Squamata</taxon>
        <taxon>Bifurcata</taxon>
        <taxon>Gekkota</taxon>
        <taxon>Sphaerodactylidae</taxon>
        <taxon>Sphaerodactylus</taxon>
    </lineage>
</organism>
<evidence type="ECO:0000313" key="2">
    <source>
        <dbReference type="Proteomes" id="UP000827872"/>
    </source>
</evidence>